<evidence type="ECO:0000313" key="3">
    <source>
        <dbReference type="Proteomes" id="UP000759273"/>
    </source>
</evidence>
<organism evidence="2 3">
    <name type="scientific">Subdoligranulum variabile</name>
    <dbReference type="NCBI Taxonomy" id="214851"/>
    <lineage>
        <taxon>Bacteria</taxon>
        <taxon>Bacillati</taxon>
        <taxon>Bacillota</taxon>
        <taxon>Clostridia</taxon>
        <taxon>Eubacteriales</taxon>
        <taxon>Oscillospiraceae</taxon>
        <taxon>Subdoligranulum</taxon>
    </lineage>
</organism>
<keyword evidence="1" id="KW-0472">Membrane</keyword>
<evidence type="ECO:0000313" key="2">
    <source>
        <dbReference type="EMBL" id="MBS5332553.1"/>
    </source>
</evidence>
<proteinExistence type="predicted"/>
<name>A0A943HI13_9FIRM</name>
<evidence type="ECO:0000256" key="1">
    <source>
        <dbReference type="SAM" id="Phobius"/>
    </source>
</evidence>
<protein>
    <submittedName>
        <fullName evidence="2">Uncharacterized protein</fullName>
    </submittedName>
</protein>
<dbReference type="Proteomes" id="UP000759273">
    <property type="component" value="Unassembled WGS sequence"/>
</dbReference>
<accession>A0A943HI13</accession>
<sequence>MKKISDWAKVLLPLVGSGMVLHYLFLWHERRHAVVLHKEVYHKPHQ</sequence>
<keyword evidence="1" id="KW-1133">Transmembrane helix</keyword>
<keyword evidence="1" id="KW-0812">Transmembrane</keyword>
<dbReference type="EMBL" id="JAGZGG010000018">
    <property type="protein sequence ID" value="MBS5332553.1"/>
    <property type="molecule type" value="Genomic_DNA"/>
</dbReference>
<gene>
    <name evidence="2" type="ORF">KHY36_08505</name>
</gene>
<dbReference type="AlphaFoldDB" id="A0A943HI13"/>
<feature type="transmembrane region" description="Helical" evidence="1">
    <location>
        <begin position="7"/>
        <end position="26"/>
    </location>
</feature>
<reference evidence="2" key="1">
    <citation type="submission" date="2021-02" db="EMBL/GenBank/DDBJ databases">
        <title>Infant gut strain persistence is associated with maternal origin, phylogeny, and functional potential including surface adhesion and iron acquisition.</title>
        <authorList>
            <person name="Lou Y.C."/>
        </authorList>
    </citation>
    <scope>NUCLEOTIDE SEQUENCE</scope>
    <source>
        <strain evidence="2">L3_101_000M1_dasL3_101_000M1_concoct_87</strain>
    </source>
</reference>
<comment type="caution">
    <text evidence="2">The sequence shown here is derived from an EMBL/GenBank/DDBJ whole genome shotgun (WGS) entry which is preliminary data.</text>
</comment>